<dbReference type="Pfam" id="PF13238">
    <property type="entry name" value="AAA_18"/>
    <property type="match status" value="1"/>
</dbReference>
<dbReference type="AlphaFoldDB" id="A0A9X2BD50"/>
<accession>A0A9X2BD50</accession>
<organism evidence="1 2">
    <name type="scientific">Fictibacillus marinisediminis</name>
    <dbReference type="NCBI Taxonomy" id="2878389"/>
    <lineage>
        <taxon>Bacteria</taxon>
        <taxon>Bacillati</taxon>
        <taxon>Bacillota</taxon>
        <taxon>Bacilli</taxon>
        <taxon>Bacillales</taxon>
        <taxon>Fictibacillaceae</taxon>
        <taxon>Fictibacillus</taxon>
    </lineage>
</organism>
<comment type="caution">
    <text evidence="1">The sequence shown here is derived from an EMBL/GenBank/DDBJ whole genome shotgun (WGS) entry which is preliminary data.</text>
</comment>
<name>A0A9X2BD50_9BACL</name>
<protein>
    <submittedName>
        <fullName evidence="1">AAA family ATPase</fullName>
    </submittedName>
</protein>
<dbReference type="Proteomes" id="UP001139011">
    <property type="component" value="Unassembled WGS sequence"/>
</dbReference>
<dbReference type="RefSeq" id="WP_248252008.1">
    <property type="nucleotide sequence ID" value="NZ_JAIWJX010000002.1"/>
</dbReference>
<evidence type="ECO:0000313" key="2">
    <source>
        <dbReference type="Proteomes" id="UP001139011"/>
    </source>
</evidence>
<dbReference type="InterPro" id="IPR027417">
    <property type="entry name" value="P-loop_NTPase"/>
</dbReference>
<dbReference type="PANTHER" id="PTHR10285">
    <property type="entry name" value="URIDINE KINASE"/>
    <property type="match status" value="1"/>
</dbReference>
<dbReference type="NCBIfam" id="NF005807">
    <property type="entry name" value="PRK07667.1"/>
    <property type="match status" value="1"/>
</dbReference>
<dbReference type="EMBL" id="JAIWJX010000002">
    <property type="protein sequence ID" value="MCK6256315.1"/>
    <property type="molecule type" value="Genomic_DNA"/>
</dbReference>
<evidence type="ECO:0000313" key="1">
    <source>
        <dbReference type="EMBL" id="MCK6256315.1"/>
    </source>
</evidence>
<gene>
    <name evidence="1" type="ORF">LCY76_06860</name>
</gene>
<proteinExistence type="predicted"/>
<sequence length="205" mass="24652">MQINISSIIKKIPKLKTGQRFILGIDGLSRSGKSTLAKDLQHHLIQNEVSHFLIHIDNHIVERELRYHTGREEWAEYYHLQWDVKELTRSIFSRLKTGRRLEVPFYNNDSNTLSLKEVQLPETCLIIIEGVFLQREEWRPFFDYLVYLDCPKETRFLRESERTQQNIMKFQNRYWPAEDYYLKTVRPNQQADLVLYNNHMKKPAL</sequence>
<keyword evidence="2" id="KW-1185">Reference proteome</keyword>
<dbReference type="SUPFAM" id="SSF52540">
    <property type="entry name" value="P-loop containing nucleoside triphosphate hydrolases"/>
    <property type="match status" value="1"/>
</dbReference>
<reference evidence="1" key="1">
    <citation type="submission" date="2021-09" db="EMBL/GenBank/DDBJ databases">
        <title>Genome analysis of Fictibacillus sp. KIGAM418 isolated from marine sediment.</title>
        <authorList>
            <person name="Seo M.-J."/>
            <person name="Cho E.-S."/>
            <person name="Hwang C.Y."/>
        </authorList>
    </citation>
    <scope>NUCLEOTIDE SEQUENCE</scope>
    <source>
        <strain evidence="1">KIGAM418</strain>
    </source>
</reference>
<dbReference type="Gene3D" id="3.40.50.300">
    <property type="entry name" value="P-loop containing nucleotide triphosphate hydrolases"/>
    <property type="match status" value="1"/>
</dbReference>